<sequence length="256" mass="28112">MQGLEIRLFPCLSDNYGVLIHDSQSNLTASIDAPEEEAVETALQENGWTLTHILVTHHHADHTQGIAGLKAKYGCTVVGPRAEADKIPGIDESLGEGDTYAFGRFEAKIFDTPGHTSGHISWWFPEPSVVFAGDTLFALGCGRVFEGSMEEMWTSLEKLGRLPRETLLYCGHEYTQANAKFALTIEPDNIHLQARAGEIDRKRANGEPTIPSSIGAELQSNPFLRADRDEVKMAVGMPNASAADVFAEIRGRKDRF</sequence>
<dbReference type="GO" id="GO:0004416">
    <property type="term" value="F:hydroxyacylglutathione hydrolase activity"/>
    <property type="evidence" value="ECO:0007669"/>
    <property type="project" value="UniProtKB-UniRule"/>
</dbReference>
<feature type="binding site" evidence="7">
    <location>
        <position position="62"/>
    </location>
    <ligand>
        <name>Zn(2+)</name>
        <dbReference type="ChEBI" id="CHEBI:29105"/>
        <label>2</label>
    </ligand>
</feature>
<comment type="catalytic activity">
    <reaction evidence="1 7">
        <text>an S-(2-hydroxyacyl)glutathione + H2O = a 2-hydroxy carboxylate + glutathione + H(+)</text>
        <dbReference type="Rhea" id="RHEA:21864"/>
        <dbReference type="ChEBI" id="CHEBI:15377"/>
        <dbReference type="ChEBI" id="CHEBI:15378"/>
        <dbReference type="ChEBI" id="CHEBI:57925"/>
        <dbReference type="ChEBI" id="CHEBI:58896"/>
        <dbReference type="ChEBI" id="CHEBI:71261"/>
        <dbReference type="EC" id="3.1.2.6"/>
    </reaction>
</comment>
<feature type="binding site" evidence="7">
    <location>
        <position position="134"/>
    </location>
    <ligand>
        <name>Zn(2+)</name>
        <dbReference type="ChEBI" id="CHEBI:29105"/>
        <label>1</label>
    </ligand>
</feature>
<evidence type="ECO:0000256" key="4">
    <source>
        <dbReference type="ARBA" id="ARBA00022723"/>
    </source>
</evidence>
<dbReference type="SMART" id="SM00849">
    <property type="entry name" value="Lactamase_B"/>
    <property type="match status" value="1"/>
</dbReference>
<dbReference type="EC" id="3.1.2.6" evidence="7"/>
<dbReference type="Gene3D" id="3.60.15.10">
    <property type="entry name" value="Ribonuclease Z/Hydroxyacylglutathione hydrolase-like"/>
    <property type="match status" value="1"/>
</dbReference>
<feature type="domain" description="Metallo-beta-lactamase" evidence="8">
    <location>
        <begin position="14"/>
        <end position="172"/>
    </location>
</feature>
<dbReference type="AlphaFoldDB" id="A0AAW9RQQ2"/>
<feature type="binding site" evidence="7">
    <location>
        <position position="172"/>
    </location>
    <ligand>
        <name>Zn(2+)</name>
        <dbReference type="ChEBI" id="CHEBI:29105"/>
        <label>2</label>
    </ligand>
</feature>
<dbReference type="Proteomes" id="UP001378188">
    <property type="component" value="Unassembled WGS sequence"/>
</dbReference>
<dbReference type="NCBIfam" id="TIGR03413">
    <property type="entry name" value="GSH_gloB"/>
    <property type="match status" value="1"/>
</dbReference>
<keyword evidence="10" id="KW-1185">Reference proteome</keyword>
<dbReference type="InterPro" id="IPR032282">
    <property type="entry name" value="HAGH_C"/>
</dbReference>
<dbReference type="InterPro" id="IPR017782">
    <property type="entry name" value="Hydroxyacylglutathione_Hdrlase"/>
</dbReference>
<evidence type="ECO:0000256" key="6">
    <source>
        <dbReference type="ARBA" id="ARBA00022833"/>
    </source>
</evidence>
<dbReference type="HAMAP" id="MF_01374">
    <property type="entry name" value="Glyoxalase_2"/>
    <property type="match status" value="1"/>
</dbReference>
<dbReference type="SUPFAM" id="SSF56281">
    <property type="entry name" value="Metallo-hydrolase/oxidoreductase"/>
    <property type="match status" value="1"/>
</dbReference>
<keyword evidence="5 7" id="KW-0378">Hydrolase</keyword>
<comment type="pathway">
    <text evidence="2 7">Secondary metabolite metabolism; methylglyoxal degradation; (R)-lactate from methylglyoxal: step 2/2.</text>
</comment>
<dbReference type="InterPro" id="IPR050110">
    <property type="entry name" value="Glyoxalase_II_hydrolase"/>
</dbReference>
<accession>A0AAW9RQQ2</accession>
<feature type="binding site" evidence="7">
    <location>
        <position position="115"/>
    </location>
    <ligand>
        <name>Zn(2+)</name>
        <dbReference type="ChEBI" id="CHEBI:29105"/>
        <label>1</label>
    </ligand>
</feature>
<dbReference type="RefSeq" id="WP_340327620.1">
    <property type="nucleotide sequence ID" value="NZ_JAZHOF010000001.1"/>
</dbReference>
<protein>
    <recommendedName>
        <fullName evidence="7">Hydroxyacylglutathione hydrolase</fullName>
        <ecNumber evidence="7">3.1.2.6</ecNumber>
    </recommendedName>
    <alternativeName>
        <fullName evidence="7">Glyoxalase II</fullName>
        <shortName evidence="7">Glx II</shortName>
    </alternativeName>
</protein>
<feature type="binding site" evidence="7">
    <location>
        <position position="59"/>
    </location>
    <ligand>
        <name>Zn(2+)</name>
        <dbReference type="ChEBI" id="CHEBI:29105"/>
        <label>1</label>
    </ligand>
</feature>
<dbReference type="InterPro" id="IPR001279">
    <property type="entry name" value="Metallo-B-lactamas"/>
</dbReference>
<evidence type="ECO:0000256" key="3">
    <source>
        <dbReference type="ARBA" id="ARBA00006759"/>
    </source>
</evidence>
<dbReference type="PIRSF" id="PIRSF005457">
    <property type="entry name" value="Glx"/>
    <property type="match status" value="1"/>
</dbReference>
<dbReference type="CDD" id="cd07723">
    <property type="entry name" value="hydroxyacylglutathione_hydrolase_MBL-fold"/>
    <property type="match status" value="1"/>
</dbReference>
<proteinExistence type="inferred from homology"/>
<evidence type="ECO:0000313" key="10">
    <source>
        <dbReference type="Proteomes" id="UP001378188"/>
    </source>
</evidence>
<evidence type="ECO:0000313" key="9">
    <source>
        <dbReference type="EMBL" id="MEJ8569876.1"/>
    </source>
</evidence>
<dbReference type="PANTHER" id="PTHR43705">
    <property type="entry name" value="HYDROXYACYLGLUTATHIONE HYDROLASE"/>
    <property type="match status" value="1"/>
</dbReference>
<dbReference type="GO" id="GO:0019243">
    <property type="term" value="P:methylglyoxal catabolic process to D-lactate via S-lactoyl-glutathione"/>
    <property type="evidence" value="ECO:0007669"/>
    <property type="project" value="UniProtKB-UniRule"/>
</dbReference>
<evidence type="ECO:0000256" key="1">
    <source>
        <dbReference type="ARBA" id="ARBA00001623"/>
    </source>
</evidence>
<feature type="binding site" evidence="7">
    <location>
        <position position="134"/>
    </location>
    <ligand>
        <name>Zn(2+)</name>
        <dbReference type="ChEBI" id="CHEBI:29105"/>
        <label>2</label>
    </ligand>
</feature>
<evidence type="ECO:0000256" key="7">
    <source>
        <dbReference type="HAMAP-Rule" id="MF_01374"/>
    </source>
</evidence>
<comment type="caution">
    <text evidence="9">The sequence shown here is derived from an EMBL/GenBank/DDBJ whole genome shotgun (WGS) entry which is preliminary data.</text>
</comment>
<dbReference type="PANTHER" id="PTHR43705:SF1">
    <property type="entry name" value="HYDROXYACYLGLUTATHIONE HYDROLASE GLOB"/>
    <property type="match status" value="1"/>
</dbReference>
<comment type="similarity">
    <text evidence="3 7">Belongs to the metallo-beta-lactamase superfamily. Glyoxalase II family.</text>
</comment>
<gene>
    <name evidence="7 9" type="primary">gloB</name>
    <name evidence="9" type="ORF">V3328_00210</name>
</gene>
<reference evidence="9 10" key="1">
    <citation type="submission" date="2024-02" db="EMBL/GenBank/DDBJ databases">
        <title>Genome analysis and characterization of Microbaculum marinisediminis sp. nov., isolated from marine sediment.</title>
        <authorList>
            <person name="Du Z.-J."/>
            <person name="Ye Y.-Q."/>
            <person name="Zhang Z.-R."/>
            <person name="Yuan S.-M."/>
            <person name="Zhang X.-Y."/>
        </authorList>
    </citation>
    <scope>NUCLEOTIDE SEQUENCE [LARGE SCALE GENOMIC DNA]</scope>
    <source>
        <strain evidence="9 10">SDUM1044001</strain>
    </source>
</reference>
<feature type="binding site" evidence="7">
    <location>
        <position position="61"/>
    </location>
    <ligand>
        <name>Zn(2+)</name>
        <dbReference type="ChEBI" id="CHEBI:29105"/>
        <label>2</label>
    </ligand>
</feature>
<dbReference type="InterPro" id="IPR035680">
    <property type="entry name" value="Clx_II_MBL"/>
</dbReference>
<comment type="function">
    <text evidence="7">Thiolesterase that catalyzes the hydrolysis of S-D-lactoyl-glutathione to form glutathione and D-lactic acid.</text>
</comment>
<dbReference type="Pfam" id="PF16123">
    <property type="entry name" value="HAGH_C"/>
    <property type="match status" value="1"/>
</dbReference>
<comment type="cofactor">
    <cofactor evidence="7">
        <name>Zn(2+)</name>
        <dbReference type="ChEBI" id="CHEBI:29105"/>
    </cofactor>
    <text evidence="7">Binds 2 Zn(2+) ions per subunit.</text>
</comment>
<organism evidence="9 10">
    <name type="scientific">Microbaculum marinum</name>
    <dbReference type="NCBI Taxonomy" id="1764581"/>
    <lineage>
        <taxon>Bacteria</taxon>
        <taxon>Pseudomonadati</taxon>
        <taxon>Pseudomonadota</taxon>
        <taxon>Alphaproteobacteria</taxon>
        <taxon>Hyphomicrobiales</taxon>
        <taxon>Tepidamorphaceae</taxon>
        <taxon>Microbaculum</taxon>
    </lineage>
</organism>
<dbReference type="GO" id="GO:0046872">
    <property type="term" value="F:metal ion binding"/>
    <property type="evidence" value="ECO:0007669"/>
    <property type="project" value="UniProtKB-KW"/>
</dbReference>
<dbReference type="EMBL" id="JAZHOF010000001">
    <property type="protein sequence ID" value="MEJ8569876.1"/>
    <property type="molecule type" value="Genomic_DNA"/>
</dbReference>
<comment type="subunit">
    <text evidence="7">Monomer.</text>
</comment>
<evidence type="ECO:0000259" key="8">
    <source>
        <dbReference type="SMART" id="SM00849"/>
    </source>
</evidence>
<dbReference type="Pfam" id="PF00753">
    <property type="entry name" value="Lactamase_B"/>
    <property type="match status" value="1"/>
</dbReference>
<feature type="binding site" evidence="7">
    <location>
        <position position="57"/>
    </location>
    <ligand>
        <name>Zn(2+)</name>
        <dbReference type="ChEBI" id="CHEBI:29105"/>
        <label>1</label>
    </ligand>
</feature>
<evidence type="ECO:0000256" key="2">
    <source>
        <dbReference type="ARBA" id="ARBA00004963"/>
    </source>
</evidence>
<dbReference type="InterPro" id="IPR036866">
    <property type="entry name" value="RibonucZ/Hydroxyglut_hydro"/>
</dbReference>
<keyword evidence="6 7" id="KW-0862">Zinc</keyword>
<evidence type="ECO:0000256" key="5">
    <source>
        <dbReference type="ARBA" id="ARBA00022801"/>
    </source>
</evidence>
<name>A0AAW9RQQ2_9HYPH</name>
<keyword evidence="4 7" id="KW-0479">Metal-binding</keyword>